<reference evidence="1 2" key="1">
    <citation type="journal article" date="2014" name="Acta Crystallogr. D">
        <title>Structure-based characterization and antifreeze properties of a hyperactive ice-binding protein from the Antarctic bacterium Flavobacterium frigoris PS1.</title>
        <authorList>
            <person name="Do H."/>
            <person name="Kim S.J."/>
            <person name="Kim H.J."/>
            <person name="Lee J.H."/>
        </authorList>
    </citation>
    <scope>NUCLEOTIDE SEQUENCE [LARGE SCALE GENOMIC DNA]</scope>
    <source>
        <strain evidence="1 2">PS1</strain>
    </source>
</reference>
<gene>
    <name evidence="1" type="ORF">HJ01_01050</name>
</gene>
<accession>H7FPF1</accession>
<dbReference type="EMBL" id="AHKF01000014">
    <property type="protein sequence ID" value="EIA09632.1"/>
    <property type="molecule type" value="Genomic_DNA"/>
</dbReference>
<keyword evidence="2" id="KW-1185">Reference proteome</keyword>
<proteinExistence type="predicted"/>
<dbReference type="AlphaFoldDB" id="H7FPF1"/>
<evidence type="ECO:0000313" key="1">
    <source>
        <dbReference type="EMBL" id="EIA09632.1"/>
    </source>
</evidence>
<comment type="caution">
    <text evidence="1">The sequence shown here is derived from an EMBL/GenBank/DDBJ whole genome shotgun (WGS) entry which is preliminary data.</text>
</comment>
<sequence>MIKANKANAITAIINAERCLIFDKTAIFIVVNLIFSLRKYNYMINNYTTSVLFYKKNIFLK</sequence>
<protein>
    <submittedName>
        <fullName evidence="1">Uncharacterized protein</fullName>
    </submittedName>
</protein>
<organism evidence="1 2">
    <name type="scientific">Flavobacterium frigoris (strain PS1)</name>
    <dbReference type="NCBI Taxonomy" id="1086011"/>
    <lineage>
        <taxon>Bacteria</taxon>
        <taxon>Pseudomonadati</taxon>
        <taxon>Bacteroidota</taxon>
        <taxon>Flavobacteriia</taxon>
        <taxon>Flavobacteriales</taxon>
        <taxon>Flavobacteriaceae</taxon>
        <taxon>Flavobacterium</taxon>
    </lineage>
</organism>
<name>H7FPF1_FLAFP</name>
<dbReference type="Proteomes" id="UP000005566">
    <property type="component" value="Unassembled WGS sequence"/>
</dbReference>
<evidence type="ECO:0000313" key="2">
    <source>
        <dbReference type="Proteomes" id="UP000005566"/>
    </source>
</evidence>